<dbReference type="PANTHER" id="PTHR47842">
    <property type="entry name" value="EXPRESSED PROTEIN"/>
    <property type="match status" value="1"/>
</dbReference>
<evidence type="ECO:0008006" key="4">
    <source>
        <dbReference type="Google" id="ProtNLM"/>
    </source>
</evidence>
<dbReference type="AlphaFoldDB" id="A0A6G1GWS0"/>
<feature type="compositionally biased region" description="Basic residues" evidence="1">
    <location>
        <begin position="737"/>
        <end position="752"/>
    </location>
</feature>
<dbReference type="Gene3D" id="3.40.50.1820">
    <property type="entry name" value="alpha/beta hydrolase"/>
    <property type="match status" value="1"/>
</dbReference>
<feature type="region of interest" description="Disordered" evidence="1">
    <location>
        <begin position="581"/>
        <end position="770"/>
    </location>
</feature>
<feature type="compositionally biased region" description="Basic and acidic residues" evidence="1">
    <location>
        <begin position="430"/>
        <end position="439"/>
    </location>
</feature>
<feature type="compositionally biased region" description="Pro residues" evidence="1">
    <location>
        <begin position="24"/>
        <end position="33"/>
    </location>
</feature>
<keyword evidence="3" id="KW-1185">Reference proteome</keyword>
<feature type="region of interest" description="Disordered" evidence="1">
    <location>
        <begin position="414"/>
        <end position="531"/>
    </location>
</feature>
<feature type="compositionally biased region" description="Low complexity" evidence="1">
    <location>
        <begin position="238"/>
        <end position="249"/>
    </location>
</feature>
<dbReference type="Proteomes" id="UP000800041">
    <property type="component" value="Unassembled WGS sequence"/>
</dbReference>
<dbReference type="SUPFAM" id="SSF53474">
    <property type="entry name" value="alpha/beta-Hydrolases"/>
    <property type="match status" value="1"/>
</dbReference>
<feature type="compositionally biased region" description="Pro residues" evidence="1">
    <location>
        <begin position="517"/>
        <end position="526"/>
    </location>
</feature>
<dbReference type="PANTHER" id="PTHR47842:SF3">
    <property type="entry name" value="DUF676 DOMAIN-CONTAINING PROTEIN"/>
    <property type="match status" value="1"/>
</dbReference>
<dbReference type="InterPro" id="IPR029058">
    <property type="entry name" value="AB_hydrolase_fold"/>
</dbReference>
<organism evidence="2 3">
    <name type="scientific">Aulographum hederae CBS 113979</name>
    <dbReference type="NCBI Taxonomy" id="1176131"/>
    <lineage>
        <taxon>Eukaryota</taxon>
        <taxon>Fungi</taxon>
        <taxon>Dikarya</taxon>
        <taxon>Ascomycota</taxon>
        <taxon>Pezizomycotina</taxon>
        <taxon>Dothideomycetes</taxon>
        <taxon>Pleosporomycetidae</taxon>
        <taxon>Aulographales</taxon>
        <taxon>Aulographaceae</taxon>
    </lineage>
</organism>
<proteinExistence type="predicted"/>
<sequence>MSFEKSEYTLRGRRDNPQSTSSRQPPPLPPRSPSPRLSQFDEAPPAEPPPPYSVMDERMANNHPYSFSGAWNSHDPRADSTESLGAHGEDGDVRRTLLLIYIHGFMGNETSFQSFPAHVHNLASILLKSSHIVHTKIYPRYRSRRTIDVVRDDFSKWLAPHESPNTDVILLGHSMGGLLSAEIVLASPYSPATGQPFRHRILGTINFDVPFLGMHPGVIASGLSSIFQPGDSPKEATSGETESPSGSSGQNQDYLSASSSSQSGTPNRVDTLFSPPSDPFFNPRFENDVNLPIRKGWKNTLHFITKHSDGLTKATKQLVKQHIEFGGMMADYGGLKTRYTRLRALEEDSERARQAAIRSQRHIPRTRFVNYYTASAGRPKRPKSLSPNSKARLLEESQGHGSMEQEMQDMTLPAPESLRAPSPHVSPRISVEEHSDEGVIPKPLVLEETEDDDEFSSEAEMGHIAPQAESDDGSFHSAGSRPPSPDAPPPLHPVTSPPPVPLDEPITPNLSKLQALPPLPPAPSEPPELDLSAYTDKDARKLAEKDHARIMRSYKQAVKDRNAAIKDRAKLEAKIEKERTKKIEDEKKAVKKAEEKEKADWEKEKKLMQKEKERVEKERKEQEEKARIERENEGLSQHDISERERLRKETERMEREARRMRGEPPSPPPSAVADSEPASYSTSPQLSRTTTQATQTTATMSPGTSISSSQHFSPLTNESSRTNSNLDSVRNESGRSLHSHSHSRPSKDKHKQQKPDKPKRDRKFCMLPKENARGERDETWIRVFMGNVDEVGAHCGLFFLDQEGRYERLVGEVASRIEEWVVGHGVGGKR</sequence>
<dbReference type="EMBL" id="ML977163">
    <property type="protein sequence ID" value="KAF1985237.1"/>
    <property type="molecule type" value="Genomic_DNA"/>
</dbReference>
<feature type="compositionally biased region" description="Low complexity" evidence="1">
    <location>
        <begin position="689"/>
        <end position="699"/>
    </location>
</feature>
<accession>A0A6G1GWS0</accession>
<feature type="region of interest" description="Disordered" evidence="1">
    <location>
        <begin position="224"/>
        <end position="277"/>
    </location>
</feature>
<feature type="region of interest" description="Disordered" evidence="1">
    <location>
        <begin position="1"/>
        <end position="89"/>
    </location>
</feature>
<reference evidence="2" key="1">
    <citation type="journal article" date="2020" name="Stud. Mycol.">
        <title>101 Dothideomycetes genomes: a test case for predicting lifestyles and emergence of pathogens.</title>
        <authorList>
            <person name="Haridas S."/>
            <person name="Albert R."/>
            <person name="Binder M."/>
            <person name="Bloem J."/>
            <person name="Labutti K."/>
            <person name="Salamov A."/>
            <person name="Andreopoulos B."/>
            <person name="Baker S."/>
            <person name="Barry K."/>
            <person name="Bills G."/>
            <person name="Bluhm B."/>
            <person name="Cannon C."/>
            <person name="Castanera R."/>
            <person name="Culley D."/>
            <person name="Daum C."/>
            <person name="Ezra D."/>
            <person name="Gonzalez J."/>
            <person name="Henrissat B."/>
            <person name="Kuo A."/>
            <person name="Liang C."/>
            <person name="Lipzen A."/>
            <person name="Lutzoni F."/>
            <person name="Magnuson J."/>
            <person name="Mondo S."/>
            <person name="Nolan M."/>
            <person name="Ohm R."/>
            <person name="Pangilinan J."/>
            <person name="Park H.-J."/>
            <person name="Ramirez L."/>
            <person name="Alfaro M."/>
            <person name="Sun H."/>
            <person name="Tritt A."/>
            <person name="Yoshinaga Y."/>
            <person name="Zwiers L.-H."/>
            <person name="Turgeon B."/>
            <person name="Goodwin S."/>
            <person name="Spatafora J."/>
            <person name="Crous P."/>
            <person name="Grigoriev I."/>
        </authorList>
    </citation>
    <scope>NUCLEOTIDE SEQUENCE</scope>
    <source>
        <strain evidence="2">CBS 113979</strain>
    </source>
</reference>
<evidence type="ECO:0000313" key="3">
    <source>
        <dbReference type="Proteomes" id="UP000800041"/>
    </source>
</evidence>
<dbReference type="OrthoDB" id="3248508at2759"/>
<feature type="compositionally biased region" description="Basic and acidic residues" evidence="1">
    <location>
        <begin position="639"/>
        <end position="662"/>
    </location>
</feature>
<evidence type="ECO:0000313" key="2">
    <source>
        <dbReference type="EMBL" id="KAF1985237.1"/>
    </source>
</evidence>
<name>A0A6G1GWS0_9PEZI</name>
<protein>
    <recommendedName>
        <fullName evidence="4">DUF676 domain-containing protein</fullName>
    </recommendedName>
</protein>
<feature type="compositionally biased region" description="Basic and acidic residues" evidence="1">
    <location>
        <begin position="581"/>
        <end position="633"/>
    </location>
</feature>
<evidence type="ECO:0000256" key="1">
    <source>
        <dbReference type="SAM" id="MobiDB-lite"/>
    </source>
</evidence>
<gene>
    <name evidence="2" type="ORF">K402DRAFT_464562</name>
</gene>
<feature type="compositionally biased region" description="Pro residues" evidence="1">
    <location>
        <begin position="482"/>
        <end position="502"/>
    </location>
</feature>
<feature type="compositionally biased region" description="Polar residues" evidence="1">
    <location>
        <begin position="700"/>
        <end position="728"/>
    </location>
</feature>
<feature type="compositionally biased region" description="Acidic residues" evidence="1">
    <location>
        <begin position="447"/>
        <end position="457"/>
    </location>
</feature>
<feature type="compositionally biased region" description="Basic and acidic residues" evidence="1">
    <location>
        <begin position="1"/>
        <end position="16"/>
    </location>
</feature>